<dbReference type="PANTHER" id="PTHR30469:SF15">
    <property type="entry name" value="HLYD FAMILY OF SECRETION PROTEINS"/>
    <property type="match status" value="1"/>
</dbReference>
<dbReference type="InterPro" id="IPR058625">
    <property type="entry name" value="MdtA-like_BSH"/>
</dbReference>
<evidence type="ECO:0000256" key="3">
    <source>
        <dbReference type="SAM" id="Phobius"/>
    </source>
</evidence>
<protein>
    <submittedName>
        <fullName evidence="6">Uncharacterized protein</fullName>
    </submittedName>
</protein>
<dbReference type="Gene3D" id="2.40.50.100">
    <property type="match status" value="1"/>
</dbReference>
<feature type="domain" description="Multidrug resistance protein MdtA-like barrel-sandwich hybrid" evidence="4">
    <location>
        <begin position="97"/>
        <end position="276"/>
    </location>
</feature>
<keyword evidence="2" id="KW-0175">Coiled coil</keyword>
<reference evidence="6 7" key="1">
    <citation type="submission" date="2016-12" db="EMBL/GenBank/DDBJ databases">
        <title>Study of bacterial adaptation to deep sea.</title>
        <authorList>
            <person name="Song J."/>
            <person name="Yoshizawa S."/>
            <person name="Kogure K."/>
        </authorList>
    </citation>
    <scope>NUCLEOTIDE SEQUENCE [LARGE SCALE GENOMIC DNA]</scope>
    <source>
        <strain evidence="6 7">SAORIC-165</strain>
    </source>
</reference>
<feature type="domain" description="CusB-like beta-barrel" evidence="5">
    <location>
        <begin position="304"/>
        <end position="374"/>
    </location>
</feature>
<keyword evidence="7" id="KW-1185">Reference proteome</keyword>
<proteinExistence type="inferred from homology"/>
<gene>
    <name evidence="6" type="ORF">BSZ32_07230</name>
</gene>
<dbReference type="InterPro" id="IPR006143">
    <property type="entry name" value="RND_pump_MFP"/>
</dbReference>
<dbReference type="SUPFAM" id="SSF111369">
    <property type="entry name" value="HlyD-like secretion proteins"/>
    <property type="match status" value="1"/>
</dbReference>
<dbReference type="Proteomes" id="UP000239907">
    <property type="component" value="Unassembled WGS sequence"/>
</dbReference>
<feature type="coiled-coil region" evidence="2">
    <location>
        <begin position="213"/>
        <end position="247"/>
    </location>
</feature>
<dbReference type="InterPro" id="IPR058792">
    <property type="entry name" value="Beta-barrel_RND_2"/>
</dbReference>
<dbReference type="AlphaFoldDB" id="A0A2S7U1Q4"/>
<keyword evidence="3" id="KW-0472">Membrane</keyword>
<dbReference type="Pfam" id="PF25954">
    <property type="entry name" value="Beta-barrel_RND_2"/>
    <property type="match status" value="1"/>
</dbReference>
<keyword evidence="3" id="KW-0812">Transmembrane</keyword>
<name>A0A2S7U1Q4_9BACT</name>
<evidence type="ECO:0000313" key="6">
    <source>
        <dbReference type="EMBL" id="PQJ28324.1"/>
    </source>
</evidence>
<dbReference type="Pfam" id="PF25917">
    <property type="entry name" value="BSH_RND"/>
    <property type="match status" value="1"/>
</dbReference>
<sequence>MSLDILTQSGGDSSPTSMTPNKRVSLTWLLPLGLLLGFILILAFLFGSRLMPATHVQTAPVVTVRAAEGEQVTSGGGSQMLFQASGWVEPDPYTTYVPALINGIIDKLEVLEGQSVKKGQLLATLIDDEQKLTLQAVQKKYQSMEKTIDAHCMGIPIVEAQIAAAEKKIVAGMSLLDQERDNLKRLESIGKNAVSEQSIVQARFSVARHEALLAQVKTEVPELTAKIEQITAEKESMLASLSELKVEEAQAQLALDRTRITAPIDGVVLHLHAAPGKKRMLQMDDPTSSVIVELYDPEQLQARIDVPLTEAAGLGVGQKVEMVSDLLSNKVLHGVVTRISGQADLQRNTLQAKVAIENPDTRLRPDMLVRAKFYSAPSGNNAGVASAGSLSLYVPESAMVGDSQLWVVNSSNLAELRTIELSQDHRDDHIRVLSGVKSGERVILPPHTELADGKRIQESNTPE</sequence>
<evidence type="ECO:0000313" key="7">
    <source>
        <dbReference type="Proteomes" id="UP000239907"/>
    </source>
</evidence>
<dbReference type="PANTHER" id="PTHR30469">
    <property type="entry name" value="MULTIDRUG RESISTANCE PROTEIN MDTA"/>
    <property type="match status" value="1"/>
</dbReference>
<dbReference type="Gene3D" id="2.40.30.170">
    <property type="match status" value="1"/>
</dbReference>
<dbReference type="GO" id="GO:0015562">
    <property type="term" value="F:efflux transmembrane transporter activity"/>
    <property type="evidence" value="ECO:0007669"/>
    <property type="project" value="TreeGrafter"/>
</dbReference>
<evidence type="ECO:0000259" key="5">
    <source>
        <dbReference type="Pfam" id="PF25954"/>
    </source>
</evidence>
<dbReference type="NCBIfam" id="TIGR01730">
    <property type="entry name" value="RND_mfp"/>
    <property type="match status" value="1"/>
</dbReference>
<organism evidence="6 7">
    <name type="scientific">Rubritalea profundi</name>
    <dbReference type="NCBI Taxonomy" id="1658618"/>
    <lineage>
        <taxon>Bacteria</taxon>
        <taxon>Pseudomonadati</taxon>
        <taxon>Verrucomicrobiota</taxon>
        <taxon>Verrucomicrobiia</taxon>
        <taxon>Verrucomicrobiales</taxon>
        <taxon>Rubritaleaceae</taxon>
        <taxon>Rubritalea</taxon>
    </lineage>
</organism>
<dbReference type="Gene3D" id="2.40.420.20">
    <property type="match status" value="1"/>
</dbReference>
<comment type="caution">
    <text evidence="6">The sequence shown here is derived from an EMBL/GenBank/DDBJ whole genome shotgun (WGS) entry which is preliminary data.</text>
</comment>
<evidence type="ECO:0000256" key="2">
    <source>
        <dbReference type="SAM" id="Coils"/>
    </source>
</evidence>
<evidence type="ECO:0000256" key="1">
    <source>
        <dbReference type="ARBA" id="ARBA00009477"/>
    </source>
</evidence>
<dbReference type="GO" id="GO:1990281">
    <property type="term" value="C:efflux pump complex"/>
    <property type="evidence" value="ECO:0007669"/>
    <property type="project" value="TreeGrafter"/>
</dbReference>
<feature type="transmembrane region" description="Helical" evidence="3">
    <location>
        <begin position="28"/>
        <end position="47"/>
    </location>
</feature>
<keyword evidence="3" id="KW-1133">Transmembrane helix</keyword>
<comment type="similarity">
    <text evidence="1">Belongs to the membrane fusion protein (MFP) (TC 8.A.1) family.</text>
</comment>
<accession>A0A2S7U1Q4</accession>
<dbReference type="EMBL" id="MQWA01000001">
    <property type="protein sequence ID" value="PQJ28324.1"/>
    <property type="molecule type" value="Genomic_DNA"/>
</dbReference>
<evidence type="ECO:0000259" key="4">
    <source>
        <dbReference type="Pfam" id="PF25917"/>
    </source>
</evidence>